<keyword evidence="3 11" id="KW-0813">Transport</keyword>
<dbReference type="Proteomes" id="UP001064489">
    <property type="component" value="Chromosome 13"/>
</dbReference>
<reference evidence="14 15" key="1">
    <citation type="journal article" date="2022" name="Plant J.">
        <title>Strategies of tolerance reflected in two North American maple genomes.</title>
        <authorList>
            <person name="McEvoy S.L."/>
            <person name="Sezen U.U."/>
            <person name="Trouern-Trend A."/>
            <person name="McMahon S.M."/>
            <person name="Schaberg P.G."/>
            <person name="Yang J."/>
            <person name="Wegrzyn J.L."/>
            <person name="Swenson N.G."/>
        </authorList>
    </citation>
    <scope>NUCLEOTIDE SEQUENCE [LARGE SCALE GENOMIC DNA]</scope>
    <source>
        <strain evidence="14">91603</strain>
    </source>
</reference>
<evidence type="ECO:0000256" key="9">
    <source>
        <dbReference type="ARBA" id="ARBA00023329"/>
    </source>
</evidence>
<feature type="transmembrane region" description="Helical" evidence="10 11">
    <location>
        <begin position="52"/>
        <end position="69"/>
    </location>
</feature>
<keyword evidence="5 10" id="KW-0256">Endoplasmic reticulum</keyword>
<evidence type="ECO:0000256" key="11">
    <source>
        <dbReference type="RuleBase" id="RU362088"/>
    </source>
</evidence>
<name>A0AAD5JGD0_ACENE</name>
<evidence type="ECO:0000256" key="4">
    <source>
        <dbReference type="ARBA" id="ARBA00022692"/>
    </source>
</evidence>
<comment type="similarity">
    <text evidence="10">Belongs to the VMA21 family.</text>
</comment>
<proteinExistence type="inferred from homology"/>
<sequence>MKVLHSTIFSRVFLCFLFNLPLFVSAVGECETESRNKENGENRALKFKTGGILSILIASGIGVSLPILGKRVSAFDPENNLFFLIKAFAAGVILSTGFVHILPDAFDSLNSPCLSYRPWNDFPFTGFVAMVSAILTMMIDCFATGFYQRSHFNKALPVDEEMSGGNEGHVHVHTHATHGHAHGSAFVAENSAQSDLFRHRVVSQVLELGIVVHSVIIGISLGASQSIGLGGCISQAKFKSRAIVVMVLFFSLTSPIGIGIGIGISRVYNENSSTALIVEGILNSASAGILIYMALVDLLAADFMNPRMQSNFKLQIGANFALLLGSGFSLSLQRTELTQLNQVLTQTTSKRISNLHLNPKIAKPIKVLNLFEEIMAAVVNKFFVASMFMWVVPLVILYGFNNNLLPGTSPNTMTLFSGILAVISVNIVIAFYIYMAIKEPSSNKQEPDPAFVSKAKAEDSSASVKKRK</sequence>
<accession>A0AAD5JGD0</accession>
<evidence type="ECO:0000256" key="5">
    <source>
        <dbReference type="ARBA" id="ARBA00022824"/>
    </source>
</evidence>
<dbReference type="Pfam" id="PF02535">
    <property type="entry name" value="Zip"/>
    <property type="match status" value="2"/>
</dbReference>
<dbReference type="NCBIfam" id="TIGR00820">
    <property type="entry name" value="zip"/>
    <property type="match status" value="1"/>
</dbReference>
<keyword evidence="8 10" id="KW-0472">Membrane</keyword>
<dbReference type="GO" id="GO:0005886">
    <property type="term" value="C:plasma membrane"/>
    <property type="evidence" value="ECO:0007669"/>
    <property type="project" value="TreeGrafter"/>
</dbReference>
<keyword evidence="6 10" id="KW-1133">Transmembrane helix</keyword>
<dbReference type="InterPro" id="IPR003689">
    <property type="entry name" value="ZIP"/>
</dbReference>
<evidence type="ECO:0000256" key="8">
    <source>
        <dbReference type="ARBA" id="ARBA00023136"/>
    </source>
</evidence>
<evidence type="ECO:0000256" key="7">
    <source>
        <dbReference type="ARBA" id="ARBA00023065"/>
    </source>
</evidence>
<dbReference type="GO" id="GO:0005385">
    <property type="term" value="F:zinc ion transmembrane transporter activity"/>
    <property type="evidence" value="ECO:0007669"/>
    <property type="project" value="InterPro"/>
</dbReference>
<evidence type="ECO:0000256" key="6">
    <source>
        <dbReference type="ARBA" id="ARBA00022989"/>
    </source>
</evidence>
<feature type="region of interest" description="Disordered" evidence="12">
    <location>
        <begin position="441"/>
        <end position="468"/>
    </location>
</feature>
<evidence type="ECO:0000256" key="10">
    <source>
        <dbReference type="HAMAP-Rule" id="MF_03058"/>
    </source>
</evidence>
<dbReference type="GO" id="GO:0070072">
    <property type="term" value="P:vacuolar proton-transporting V-type ATPase complex assembly"/>
    <property type="evidence" value="ECO:0007669"/>
    <property type="project" value="UniProtKB-UniRule"/>
</dbReference>
<feature type="transmembrane region" description="Helical" evidence="10 11">
    <location>
        <begin position="122"/>
        <end position="147"/>
    </location>
</feature>
<feature type="transmembrane region" description="Helical" evidence="10 11">
    <location>
        <begin position="412"/>
        <end position="434"/>
    </location>
</feature>
<dbReference type="InterPro" id="IPR004698">
    <property type="entry name" value="Zn/Fe_permease_fun/pln"/>
</dbReference>
<feature type="transmembrane region" description="Helical" evidence="10 11">
    <location>
        <begin position="81"/>
        <end position="102"/>
    </location>
</feature>
<dbReference type="PANTHER" id="PTHR11040">
    <property type="entry name" value="ZINC/IRON TRANSPORTER"/>
    <property type="match status" value="1"/>
</dbReference>
<dbReference type="GO" id="GO:0005789">
    <property type="term" value="C:endoplasmic reticulum membrane"/>
    <property type="evidence" value="ECO:0007669"/>
    <property type="project" value="UniProtKB-SubCell"/>
</dbReference>
<gene>
    <name evidence="14" type="ORF">LWI28_026262</name>
</gene>
<dbReference type="HAMAP" id="MF_03058">
    <property type="entry name" value="VMA21"/>
    <property type="match status" value="1"/>
</dbReference>
<evidence type="ECO:0000313" key="14">
    <source>
        <dbReference type="EMBL" id="KAI9199031.1"/>
    </source>
</evidence>
<dbReference type="AlphaFoldDB" id="A0AAD5JGD0"/>
<evidence type="ECO:0000256" key="12">
    <source>
        <dbReference type="SAM" id="MobiDB-lite"/>
    </source>
</evidence>
<feature type="transmembrane region" description="Helical" evidence="10 11">
    <location>
        <begin position="314"/>
        <end position="332"/>
    </location>
</feature>
<evidence type="ECO:0000256" key="2">
    <source>
        <dbReference type="ARBA" id="ARBA00006939"/>
    </source>
</evidence>
<keyword evidence="9 10" id="KW-0968">Cytoplasmic vesicle</keyword>
<dbReference type="EMBL" id="JAJSOW010000002">
    <property type="protein sequence ID" value="KAI9199031.1"/>
    <property type="molecule type" value="Genomic_DNA"/>
</dbReference>
<dbReference type="Pfam" id="PF09446">
    <property type="entry name" value="VMA21"/>
    <property type="match status" value="1"/>
</dbReference>
<feature type="transmembrane region" description="Helical" evidence="10 11">
    <location>
        <begin position="276"/>
        <end position="294"/>
    </location>
</feature>
<dbReference type="GO" id="GO:0033116">
    <property type="term" value="C:endoplasmic reticulum-Golgi intermediate compartment membrane"/>
    <property type="evidence" value="ECO:0007669"/>
    <property type="project" value="UniProtKB-SubCell"/>
</dbReference>
<feature type="transmembrane region" description="Helical" evidence="10 11">
    <location>
        <begin position="243"/>
        <end position="264"/>
    </location>
</feature>
<feature type="transmembrane region" description="Helical" evidence="10 11">
    <location>
        <begin position="205"/>
        <end position="223"/>
    </location>
</feature>
<evidence type="ECO:0000256" key="3">
    <source>
        <dbReference type="ARBA" id="ARBA00022448"/>
    </source>
</evidence>
<evidence type="ECO:0000313" key="15">
    <source>
        <dbReference type="Proteomes" id="UP001064489"/>
    </source>
</evidence>
<keyword evidence="7 11" id="KW-0406">Ion transport</keyword>
<feature type="signal peptide" evidence="13">
    <location>
        <begin position="1"/>
        <end position="26"/>
    </location>
</feature>
<dbReference type="InterPro" id="IPR019013">
    <property type="entry name" value="Vma21"/>
</dbReference>
<feature type="chain" id="PRO_5042129263" description="Vacuolar ATPase assembly integral membrane protein VMA21 homolog" evidence="13">
    <location>
        <begin position="27"/>
        <end position="468"/>
    </location>
</feature>
<evidence type="ECO:0000256" key="13">
    <source>
        <dbReference type="SAM" id="SignalP"/>
    </source>
</evidence>
<dbReference type="PANTHER" id="PTHR11040:SF164">
    <property type="entry name" value="ZINC TRANSPORTER 12-RELATED"/>
    <property type="match status" value="1"/>
</dbReference>
<dbReference type="GO" id="GO:0012507">
    <property type="term" value="C:ER to Golgi transport vesicle membrane"/>
    <property type="evidence" value="ECO:0007669"/>
    <property type="project" value="UniProtKB-SubCell"/>
</dbReference>
<organism evidence="14 15">
    <name type="scientific">Acer negundo</name>
    <name type="common">Box elder</name>
    <dbReference type="NCBI Taxonomy" id="4023"/>
    <lineage>
        <taxon>Eukaryota</taxon>
        <taxon>Viridiplantae</taxon>
        <taxon>Streptophyta</taxon>
        <taxon>Embryophyta</taxon>
        <taxon>Tracheophyta</taxon>
        <taxon>Spermatophyta</taxon>
        <taxon>Magnoliopsida</taxon>
        <taxon>eudicotyledons</taxon>
        <taxon>Gunneridae</taxon>
        <taxon>Pentapetalae</taxon>
        <taxon>rosids</taxon>
        <taxon>malvids</taxon>
        <taxon>Sapindales</taxon>
        <taxon>Sapindaceae</taxon>
        <taxon>Hippocastanoideae</taxon>
        <taxon>Acereae</taxon>
        <taxon>Acer</taxon>
    </lineage>
</organism>
<comment type="caution">
    <text evidence="14">The sequence shown here is derived from an EMBL/GenBank/DDBJ whole genome shotgun (WGS) entry which is preliminary data.</text>
</comment>
<feature type="transmembrane region" description="Helical" evidence="10 11">
    <location>
        <begin position="382"/>
        <end position="400"/>
    </location>
</feature>
<keyword evidence="4 10" id="KW-0812">Transmembrane</keyword>
<comment type="caution">
    <text evidence="10 11">Lacks conserved residue(s) required for the propagation of feature annotation.</text>
</comment>
<comment type="subcellular location">
    <subcellularLocation>
        <location evidence="10">Endoplasmic reticulum membrane</location>
        <topology evidence="10">Multi-pass membrane protein</topology>
    </subcellularLocation>
    <subcellularLocation>
        <location evidence="10">Endoplasmic reticulum-Golgi intermediate compartment membrane</location>
        <topology evidence="10">Multi-pass membrane protein</topology>
    </subcellularLocation>
    <subcellularLocation>
        <location evidence="10">Cytoplasmic vesicle</location>
        <location evidence="10">COPII-coated vesicle membrane</location>
        <topology evidence="10">Multi-pass membrane protein</topology>
    </subcellularLocation>
    <subcellularLocation>
        <location evidence="1 11">Membrane</location>
        <topology evidence="1 11">Multi-pass membrane protein</topology>
    </subcellularLocation>
</comment>
<evidence type="ECO:0000256" key="1">
    <source>
        <dbReference type="ARBA" id="ARBA00004141"/>
    </source>
</evidence>
<keyword evidence="13" id="KW-0732">Signal</keyword>
<comment type="similarity">
    <text evidence="2 11">Belongs to the ZIP transporter (TC 2.A.5) family.</text>
</comment>
<comment type="function">
    <text evidence="10">Required for the assembly of the V0 complex of the vacuolar ATPase (V-ATPase) in the endoplasmic reticulum.</text>
</comment>
<keyword evidence="15" id="KW-1185">Reference proteome</keyword>
<protein>
    <recommendedName>
        <fullName evidence="10">Vacuolar ATPase assembly integral membrane protein VMA21 homolog</fullName>
    </recommendedName>
</protein>